<name>A0A1X7SZ01_AMPQE</name>
<accession>A0A1X7SZ01</accession>
<sequence>MEESPPVVDIHNLLVSNEAGTLTYLCSKYCTKLSHFSDVHVETKLIDSLKEGNITNRIAGLVAHTSQAQSAQNNQPGSQPAKQNLEEQHTPTSKKQKRAAPLSVVIGYKSQPRTRVPMPRGGKIVHLVVRGTPSSVAKQILKHPNYSSKMVEEIGKMIKKELTTLCSDNANSMLLGSNNKYDLMQFTWDQFLPEVYNHLNYWKWILVRQPDAYFRAIDPAAPL</sequence>
<feature type="compositionally biased region" description="Polar residues" evidence="1">
    <location>
        <begin position="65"/>
        <end position="82"/>
    </location>
</feature>
<feature type="region of interest" description="Disordered" evidence="1">
    <location>
        <begin position="65"/>
        <end position="100"/>
    </location>
</feature>
<reference evidence="2" key="1">
    <citation type="submission" date="2017-05" db="UniProtKB">
        <authorList>
            <consortium name="EnsemblMetazoa"/>
        </authorList>
    </citation>
    <scope>IDENTIFICATION</scope>
</reference>
<proteinExistence type="predicted"/>
<organism evidence="2">
    <name type="scientific">Amphimedon queenslandica</name>
    <name type="common">Sponge</name>
    <dbReference type="NCBI Taxonomy" id="400682"/>
    <lineage>
        <taxon>Eukaryota</taxon>
        <taxon>Metazoa</taxon>
        <taxon>Porifera</taxon>
        <taxon>Demospongiae</taxon>
        <taxon>Heteroscleromorpha</taxon>
        <taxon>Haplosclerida</taxon>
        <taxon>Niphatidae</taxon>
        <taxon>Amphimedon</taxon>
    </lineage>
</organism>
<dbReference type="AlphaFoldDB" id="A0A1X7SZ01"/>
<dbReference type="EnsemblMetazoa" id="Aqu2.1.07416_001">
    <property type="protein sequence ID" value="Aqu2.1.07416_001"/>
    <property type="gene ID" value="Aqu2.1.07416"/>
</dbReference>
<dbReference type="InParanoid" id="A0A1X7SZ01"/>
<evidence type="ECO:0000256" key="1">
    <source>
        <dbReference type="SAM" id="MobiDB-lite"/>
    </source>
</evidence>
<evidence type="ECO:0000313" key="2">
    <source>
        <dbReference type="EnsemblMetazoa" id="Aqu2.1.07416_001"/>
    </source>
</evidence>
<protein>
    <submittedName>
        <fullName evidence="2">Uncharacterized protein</fullName>
    </submittedName>
</protein>